<dbReference type="InterPro" id="IPR016193">
    <property type="entry name" value="Cytidine_deaminase-like"/>
</dbReference>
<comment type="caution">
    <text evidence="2">The sequence shown here is derived from an EMBL/GenBank/DDBJ whole genome shotgun (WGS) entry which is preliminary data.</text>
</comment>
<dbReference type="PANTHER" id="PTHR11079:SF161">
    <property type="entry name" value="CMP_DCMP-TYPE DEAMINASE DOMAIN-CONTAINING PROTEIN"/>
    <property type="match status" value="1"/>
</dbReference>
<dbReference type="CDD" id="cd01285">
    <property type="entry name" value="nucleoside_deaminase"/>
    <property type="match status" value="1"/>
</dbReference>
<dbReference type="GO" id="GO:0047974">
    <property type="term" value="F:guanosine deaminase activity"/>
    <property type="evidence" value="ECO:0007669"/>
    <property type="project" value="TreeGrafter"/>
</dbReference>
<accession>A0A2G9Z9T0</accession>
<evidence type="ECO:0000259" key="1">
    <source>
        <dbReference type="PROSITE" id="PS51747"/>
    </source>
</evidence>
<gene>
    <name evidence="2" type="ORF">COX26_01640</name>
</gene>
<dbReference type="InterPro" id="IPR002125">
    <property type="entry name" value="CMP_dCMP_dom"/>
</dbReference>
<sequence>MNGMMQELDRKFMEVAINEAKKSKARGDYAFGAAVAYGAELLAMGGNRVRTKNDSTKHVELEVIQYAVGQRMERYLTGCTLYTTCEPCLMCLGAAHWAGIARVVYGISQDDLAEHGKTHSTSAFRYRPSPISSRELIRQCPDTIHITLQQLMRDECIAILG</sequence>
<proteinExistence type="predicted"/>
<dbReference type="Proteomes" id="UP000228812">
    <property type="component" value="Unassembled WGS sequence"/>
</dbReference>
<dbReference type="SUPFAM" id="SSF53927">
    <property type="entry name" value="Cytidine deaminase-like"/>
    <property type="match status" value="1"/>
</dbReference>
<evidence type="ECO:0000313" key="3">
    <source>
        <dbReference type="Proteomes" id="UP000228812"/>
    </source>
</evidence>
<name>A0A2G9Z9T0_9BACT</name>
<dbReference type="PANTHER" id="PTHR11079">
    <property type="entry name" value="CYTOSINE DEAMINASE FAMILY MEMBER"/>
    <property type="match status" value="1"/>
</dbReference>
<dbReference type="AlphaFoldDB" id="A0A2G9Z9T0"/>
<evidence type="ECO:0000313" key="2">
    <source>
        <dbReference type="EMBL" id="PIP29894.1"/>
    </source>
</evidence>
<dbReference type="EMBL" id="PCRZ01000029">
    <property type="protein sequence ID" value="PIP29894.1"/>
    <property type="molecule type" value="Genomic_DNA"/>
</dbReference>
<organism evidence="2 3">
    <name type="scientific">Candidatus Jorgensenbacteria bacterium CG23_combo_of_CG06-09_8_20_14_all_54_14</name>
    <dbReference type="NCBI Taxonomy" id="1974595"/>
    <lineage>
        <taxon>Bacteria</taxon>
        <taxon>Candidatus Joergenseniibacteriota</taxon>
    </lineage>
</organism>
<protein>
    <submittedName>
        <fullName evidence="2">tRNA-specific adenosine deaminase</fullName>
    </submittedName>
</protein>
<dbReference type="Pfam" id="PF00383">
    <property type="entry name" value="dCMP_cyt_deam_1"/>
    <property type="match status" value="1"/>
</dbReference>
<dbReference type="Gene3D" id="3.40.140.10">
    <property type="entry name" value="Cytidine Deaminase, domain 2"/>
    <property type="match status" value="1"/>
</dbReference>
<dbReference type="GO" id="GO:0006152">
    <property type="term" value="P:purine nucleoside catabolic process"/>
    <property type="evidence" value="ECO:0007669"/>
    <property type="project" value="TreeGrafter"/>
</dbReference>
<reference evidence="2 3" key="1">
    <citation type="submission" date="2017-09" db="EMBL/GenBank/DDBJ databases">
        <title>Depth-based differentiation of microbial function through sediment-hosted aquifers and enrichment of novel symbionts in the deep terrestrial subsurface.</title>
        <authorList>
            <person name="Probst A.J."/>
            <person name="Ladd B."/>
            <person name="Jarett J.K."/>
            <person name="Geller-Mcgrath D.E."/>
            <person name="Sieber C.M."/>
            <person name="Emerson J.B."/>
            <person name="Anantharaman K."/>
            <person name="Thomas B.C."/>
            <person name="Malmstrom R."/>
            <person name="Stieglmeier M."/>
            <person name="Klingl A."/>
            <person name="Woyke T."/>
            <person name="Ryan C.M."/>
            <person name="Banfield J.F."/>
        </authorList>
    </citation>
    <scope>NUCLEOTIDE SEQUENCE [LARGE SCALE GENOMIC DNA]</scope>
    <source>
        <strain evidence="2">CG23_combo_of_CG06-09_8_20_14_all_54_14</strain>
    </source>
</reference>
<feature type="domain" description="CMP/dCMP-type deaminase" evidence="1">
    <location>
        <begin position="7"/>
        <end position="129"/>
    </location>
</feature>
<dbReference type="PROSITE" id="PS51747">
    <property type="entry name" value="CYT_DCMP_DEAMINASES_2"/>
    <property type="match status" value="1"/>
</dbReference>